<proteinExistence type="predicted"/>
<sequence length="204" mass="21687">MNTIICGIDRSPGARSAVRVAAALAERLSARLIAVHVRDQSPRDGDPALRVATNIVAEEVPNVGAQPRGATGDIAERLGAIARSEDALMIVVGARRRGRSRAFLRARSAVGLVSLTDIPVLVAPLPTGSTNASPATTTSDATCRSLLSPEAASNVERGNDETSSGHVRPAGTTVAEQRRLRRTSGVRIRPPWSRGPYRSRRPYR</sequence>
<evidence type="ECO:0000256" key="1">
    <source>
        <dbReference type="SAM" id="MobiDB-lite"/>
    </source>
</evidence>
<comment type="caution">
    <text evidence="3">The sequence shown here is derived from an EMBL/GenBank/DDBJ whole genome shotgun (WGS) entry which is preliminary data.</text>
</comment>
<dbReference type="Proteomes" id="UP000585638">
    <property type="component" value="Unassembled WGS sequence"/>
</dbReference>
<evidence type="ECO:0000259" key="2">
    <source>
        <dbReference type="Pfam" id="PF00582"/>
    </source>
</evidence>
<dbReference type="RefSeq" id="WP_184868211.1">
    <property type="nucleotide sequence ID" value="NZ_BAAAWY010000016.1"/>
</dbReference>
<evidence type="ECO:0000313" key="3">
    <source>
        <dbReference type="EMBL" id="MBB5896579.1"/>
    </source>
</evidence>
<reference evidence="3 4" key="1">
    <citation type="submission" date="2020-08" db="EMBL/GenBank/DDBJ databases">
        <title>Sequencing the genomes of 1000 actinobacteria strains.</title>
        <authorList>
            <person name="Klenk H.-P."/>
        </authorList>
    </citation>
    <scope>NUCLEOTIDE SEQUENCE [LARGE SCALE GENOMIC DNA]</scope>
    <source>
        <strain evidence="3 4">DSM 43851</strain>
    </source>
</reference>
<name>A0A7W9KPY2_9PSEU</name>
<keyword evidence="4" id="KW-1185">Reference proteome</keyword>
<organism evidence="3 4">
    <name type="scientific">Kutzneria kofuensis</name>
    <dbReference type="NCBI Taxonomy" id="103725"/>
    <lineage>
        <taxon>Bacteria</taxon>
        <taxon>Bacillati</taxon>
        <taxon>Actinomycetota</taxon>
        <taxon>Actinomycetes</taxon>
        <taxon>Pseudonocardiales</taxon>
        <taxon>Pseudonocardiaceae</taxon>
        <taxon>Kutzneria</taxon>
    </lineage>
</organism>
<dbReference type="InterPro" id="IPR014729">
    <property type="entry name" value="Rossmann-like_a/b/a_fold"/>
</dbReference>
<protein>
    <submittedName>
        <fullName evidence="3">Nucleotide-binding universal stress UspA family protein</fullName>
    </submittedName>
</protein>
<dbReference type="EMBL" id="JACHIR010000001">
    <property type="protein sequence ID" value="MBB5896579.1"/>
    <property type="molecule type" value="Genomic_DNA"/>
</dbReference>
<dbReference type="SUPFAM" id="SSF52402">
    <property type="entry name" value="Adenine nucleotide alpha hydrolases-like"/>
    <property type="match status" value="1"/>
</dbReference>
<dbReference type="InterPro" id="IPR006016">
    <property type="entry name" value="UspA"/>
</dbReference>
<feature type="domain" description="UspA" evidence="2">
    <location>
        <begin position="2"/>
        <end position="123"/>
    </location>
</feature>
<dbReference type="AlphaFoldDB" id="A0A7W9KPY2"/>
<gene>
    <name evidence="3" type="ORF">BJ998_007775</name>
</gene>
<dbReference type="Gene3D" id="3.40.50.620">
    <property type="entry name" value="HUPs"/>
    <property type="match status" value="1"/>
</dbReference>
<accession>A0A7W9KPY2</accession>
<feature type="region of interest" description="Disordered" evidence="1">
    <location>
        <begin position="150"/>
        <end position="204"/>
    </location>
</feature>
<evidence type="ECO:0000313" key="4">
    <source>
        <dbReference type="Proteomes" id="UP000585638"/>
    </source>
</evidence>
<dbReference type="Pfam" id="PF00582">
    <property type="entry name" value="Usp"/>
    <property type="match status" value="1"/>
</dbReference>